<protein>
    <recommendedName>
        <fullName evidence="1">HTH cro/C1-type domain-containing protein</fullName>
    </recommendedName>
</protein>
<accession>A0A2K8P6B6</accession>
<gene>
    <name evidence="2" type="ORF">SLAV_00390</name>
    <name evidence="3" type="ORF">SLAV_39000</name>
</gene>
<feature type="domain" description="HTH cro/C1-type" evidence="1">
    <location>
        <begin position="35"/>
        <end position="93"/>
    </location>
</feature>
<dbReference type="InterPro" id="IPR001387">
    <property type="entry name" value="Cro/C1-type_HTH"/>
</dbReference>
<reference evidence="2 4" key="1">
    <citation type="submission" date="2017-11" db="EMBL/GenBank/DDBJ databases">
        <title>Complete genome sequence of Streptomyces lavendulae subsp. lavendulae CCM 3239 (formerly 'Streptomyces aureofaciens CCM 3239'), the producer of the angucycline-type antibiotic auricin.</title>
        <authorList>
            <person name="Busche T."/>
            <person name="Novakova R."/>
            <person name="Al'Dilaimi A."/>
            <person name="Homerova D."/>
            <person name="Feckova L."/>
            <person name="Rezuchova B."/>
            <person name="Mingyar E."/>
            <person name="Csolleiova D."/>
            <person name="Bekeova C."/>
            <person name="Winkler A."/>
            <person name="Sevcikova B."/>
            <person name="Kalinowski J."/>
            <person name="Kormanec J."/>
            <person name="Ruckert C."/>
        </authorList>
    </citation>
    <scope>NUCLEOTIDE SEQUENCE [LARGE SCALE GENOMIC DNA]</scope>
    <source>
        <strain evidence="2 4">CCM 3239</strain>
    </source>
</reference>
<name>A0A2K8P6B6_STRLA</name>
<evidence type="ECO:0000313" key="3">
    <source>
        <dbReference type="EMBL" id="ATZ29563.1"/>
    </source>
</evidence>
<sequence length="410" mass="44473">MADRPSHPLARLVDPEGLDRHQSGTTLARRLWGLELREARDNLGWTGAEAVQRGAVSSTTVLSRLEQGKLRAKVTTSVAEALVRAYGVDEVTAVSWRSQAAAIENERSRPGGEVAVVDGDFSASPAFEDILRLERRASEIISFAGVFVPGRVQTRQYSRVVMERACDGRPELLVRVPERLRQRHQRQELLEWGTALHYSMIIDEHVLTTPIPGEAPMLEQLLELQKLARSREWIHLRVLPRSQWAHELPKAMTMSLFRFPAEQAESGEAAAPPAILYLEGSSPEVSRLYTDQARVDQHDANLNMLSNLSLDAEDSLGFIQEQVSRFEAKLRGGAAVRHGCTGAGLSRYAGHSPVLDPAGGGAGLGLGGMTRVPAGHVAGGVLSQHGEAGEEAGDVVAGTDVAPVPTQRVP</sequence>
<dbReference type="AlphaFoldDB" id="A0A2K8P6B6"/>
<dbReference type="InterPro" id="IPR010982">
    <property type="entry name" value="Lambda_DNA-bd_dom_sf"/>
</dbReference>
<dbReference type="SMART" id="SM00530">
    <property type="entry name" value="HTH_XRE"/>
    <property type="match status" value="1"/>
</dbReference>
<dbReference type="KEGG" id="slx:SLAV_39000"/>
<dbReference type="KEGG" id="slx:SLAV_00390"/>
<dbReference type="EMBL" id="CP024985">
    <property type="protein sequence ID" value="ATZ29563.1"/>
    <property type="molecule type" value="Genomic_DNA"/>
</dbReference>
<dbReference type="EMBL" id="CP024985">
    <property type="protein sequence ID" value="ATZ22008.1"/>
    <property type="molecule type" value="Genomic_DNA"/>
</dbReference>
<dbReference type="InterPro" id="IPR043917">
    <property type="entry name" value="DUF5753"/>
</dbReference>
<dbReference type="Gene3D" id="1.10.260.40">
    <property type="entry name" value="lambda repressor-like DNA-binding domains"/>
    <property type="match status" value="1"/>
</dbReference>
<evidence type="ECO:0000313" key="2">
    <source>
        <dbReference type="EMBL" id="ATZ22008.1"/>
    </source>
</evidence>
<organism evidence="2 4">
    <name type="scientific">Streptomyces lavendulae subsp. lavendulae</name>
    <dbReference type="NCBI Taxonomy" id="58340"/>
    <lineage>
        <taxon>Bacteria</taxon>
        <taxon>Bacillati</taxon>
        <taxon>Actinomycetota</taxon>
        <taxon>Actinomycetes</taxon>
        <taxon>Kitasatosporales</taxon>
        <taxon>Streptomycetaceae</taxon>
        <taxon>Streptomyces</taxon>
    </lineage>
</organism>
<dbReference type="GO" id="GO:0003677">
    <property type="term" value="F:DNA binding"/>
    <property type="evidence" value="ECO:0007669"/>
    <property type="project" value="InterPro"/>
</dbReference>
<evidence type="ECO:0000313" key="4">
    <source>
        <dbReference type="Proteomes" id="UP000231791"/>
    </source>
</evidence>
<proteinExistence type="predicted"/>
<keyword evidence="4" id="KW-1185">Reference proteome</keyword>
<dbReference type="Pfam" id="PF19054">
    <property type="entry name" value="DUF5753"/>
    <property type="match status" value="1"/>
</dbReference>
<dbReference type="Pfam" id="PF13560">
    <property type="entry name" value="HTH_31"/>
    <property type="match status" value="1"/>
</dbReference>
<dbReference type="Proteomes" id="UP000231791">
    <property type="component" value="Chromosome"/>
</dbReference>
<evidence type="ECO:0000259" key="1">
    <source>
        <dbReference type="SMART" id="SM00530"/>
    </source>
</evidence>
<dbReference type="CDD" id="cd00093">
    <property type="entry name" value="HTH_XRE"/>
    <property type="match status" value="1"/>
</dbReference>